<dbReference type="GO" id="GO:0031902">
    <property type="term" value="C:late endosome membrane"/>
    <property type="evidence" value="ECO:0007669"/>
    <property type="project" value="UniProtKB-UniRule"/>
</dbReference>
<dbReference type="GO" id="GO:0032266">
    <property type="term" value="F:phosphatidylinositol-3-phosphate binding"/>
    <property type="evidence" value="ECO:0007669"/>
    <property type="project" value="UniProtKB-UniRule"/>
</dbReference>
<evidence type="ECO:0000256" key="1">
    <source>
        <dbReference type="RuleBase" id="RU367095"/>
    </source>
</evidence>
<keyword evidence="1" id="KW-0653">Protein transport</keyword>
<dbReference type="EMBL" id="HBEO01036108">
    <property type="protein sequence ID" value="CAD8510000.1"/>
    <property type="molecule type" value="Transcribed_RNA"/>
</dbReference>
<dbReference type="Gene3D" id="1.10.10.10">
    <property type="entry name" value="Winged helix-like DNA-binding domain superfamily/Winged helix DNA-binding domain"/>
    <property type="match status" value="2"/>
</dbReference>
<dbReference type="InterPro" id="IPR036390">
    <property type="entry name" value="WH_DNA-bd_sf"/>
</dbReference>
<evidence type="ECO:0000313" key="2">
    <source>
        <dbReference type="EMBL" id="CAD8510000.1"/>
    </source>
</evidence>
<keyword evidence="1" id="KW-0963">Cytoplasm</keyword>
<organism evidence="2">
    <name type="scientific">Hanusia phi</name>
    <dbReference type="NCBI Taxonomy" id="3032"/>
    <lineage>
        <taxon>Eukaryota</taxon>
        <taxon>Cryptophyceae</taxon>
        <taxon>Pyrenomonadales</taxon>
        <taxon>Geminigeraceae</taxon>
        <taxon>Hanusia</taxon>
    </lineage>
</organism>
<comment type="similarity">
    <text evidence="1">Belongs to the VPS36 family.</text>
</comment>
<name>A0A7S0NFE1_9CRYP</name>
<dbReference type="InterPro" id="IPR036388">
    <property type="entry name" value="WH-like_DNA-bd_sf"/>
</dbReference>
<keyword evidence="1" id="KW-0967">Endosome</keyword>
<comment type="function">
    <text evidence="1">Component of the ESCRT-II complex (endosomal sorting complex required for transport II), which is required for multivesicular body (MVB) formation and sorting of endosomal cargo proteins into MVBs.</text>
</comment>
<dbReference type="InterPro" id="IPR040608">
    <property type="entry name" value="Snf8/Vps36"/>
</dbReference>
<dbReference type="Pfam" id="PF04157">
    <property type="entry name" value="EAP30"/>
    <property type="match status" value="1"/>
</dbReference>
<protein>
    <recommendedName>
        <fullName evidence="1">Vacuolar protein-sorting-associated protein 36</fullName>
    </recommendedName>
    <alternativeName>
        <fullName evidence="1">ESCRT-II complex subunit VPS36</fullName>
    </alternativeName>
</protein>
<proteinExistence type="inferred from homology"/>
<reference evidence="2" key="1">
    <citation type="submission" date="2021-01" db="EMBL/GenBank/DDBJ databases">
        <authorList>
            <person name="Corre E."/>
            <person name="Pelletier E."/>
            <person name="Niang G."/>
            <person name="Scheremetjew M."/>
            <person name="Finn R."/>
            <person name="Kale V."/>
            <person name="Holt S."/>
            <person name="Cochrane G."/>
            <person name="Meng A."/>
            <person name="Brown T."/>
            <person name="Cohen L."/>
        </authorList>
    </citation>
    <scope>NUCLEOTIDE SEQUENCE</scope>
    <source>
        <strain evidence="2">CCMP325</strain>
    </source>
</reference>
<comment type="subunit">
    <text evidence="1">Component of the endosomal sorting complex required for transport II (ESCRT-II).</text>
</comment>
<dbReference type="AlphaFoldDB" id="A0A7S0NFE1"/>
<dbReference type="SUPFAM" id="SSF46785">
    <property type="entry name" value="Winged helix' DNA-binding domain"/>
    <property type="match status" value="1"/>
</dbReference>
<dbReference type="PANTHER" id="PTHR13128:SF12">
    <property type="entry name" value="VACUOLAR PROTEIN-SORTING-ASSOCIATED PROTEIN 36"/>
    <property type="match status" value="1"/>
</dbReference>
<sequence length="127" mass="14394">MITLTDVYCLYNRARGIDMISPADLRKACELFEARGIRLRLHQFRSGVVVIKRKDDGVQNENDAIVEMLRESGRGVNAAQAAKELGMSVAAARELLKEEERKGKLCRDDSIEGLQFYFNVFPKLSEE</sequence>
<dbReference type="GO" id="GO:0000814">
    <property type="term" value="C:ESCRT II complex"/>
    <property type="evidence" value="ECO:0007669"/>
    <property type="project" value="UniProtKB-UniRule"/>
</dbReference>
<dbReference type="GO" id="GO:0043130">
    <property type="term" value="F:ubiquitin binding"/>
    <property type="evidence" value="ECO:0007669"/>
    <property type="project" value="UniProtKB-UniRule"/>
</dbReference>
<comment type="subcellular location">
    <subcellularLocation>
        <location evidence="1">Cytoplasm</location>
    </subcellularLocation>
    <subcellularLocation>
        <location evidence="1">Endosome</location>
    </subcellularLocation>
</comment>
<dbReference type="GO" id="GO:0043328">
    <property type="term" value="P:protein transport to vacuole involved in ubiquitin-dependent protein catabolic process via the multivesicular body sorting pathway"/>
    <property type="evidence" value="ECO:0007669"/>
    <property type="project" value="UniProtKB-UniRule"/>
</dbReference>
<dbReference type="InterPro" id="IPR037855">
    <property type="entry name" value="Vps36"/>
</dbReference>
<accession>A0A7S0NFE1</accession>
<keyword evidence="1" id="KW-0813">Transport</keyword>
<gene>
    <name evidence="2" type="ORF">HPHI1048_LOCUS24505</name>
</gene>
<dbReference type="PANTHER" id="PTHR13128">
    <property type="entry name" value="VACUOLAR PROTEIN-SORTING-ASSOCIATED PROTEIN 36"/>
    <property type="match status" value="1"/>
</dbReference>